<gene>
    <name evidence="10" type="ORF">PECUL_23A001301</name>
</gene>
<keyword evidence="11" id="KW-1185">Reference proteome</keyword>
<feature type="region of interest" description="Disordered" evidence="9">
    <location>
        <begin position="259"/>
        <end position="278"/>
    </location>
</feature>
<dbReference type="Proteomes" id="UP001295444">
    <property type="component" value="Chromosome 03"/>
</dbReference>
<keyword evidence="7" id="KW-0819">tRNA processing</keyword>
<evidence type="ECO:0000256" key="3">
    <source>
        <dbReference type="ARBA" id="ARBA00005043"/>
    </source>
</evidence>
<dbReference type="GO" id="GO:0000049">
    <property type="term" value="F:tRNA binding"/>
    <property type="evidence" value="ECO:0007669"/>
    <property type="project" value="TreeGrafter"/>
</dbReference>
<accession>A0AAD1RJ58</accession>
<evidence type="ECO:0000313" key="10">
    <source>
        <dbReference type="EMBL" id="CAH2272338.1"/>
    </source>
</evidence>
<dbReference type="PANTHER" id="PTHR15641:SF1">
    <property type="entry name" value="ELONGATOR COMPLEX PROTEIN 5"/>
    <property type="match status" value="1"/>
</dbReference>
<reference evidence="10" key="1">
    <citation type="submission" date="2022-03" db="EMBL/GenBank/DDBJ databases">
        <authorList>
            <person name="Alioto T."/>
            <person name="Alioto T."/>
            <person name="Gomez Garrido J."/>
        </authorList>
    </citation>
    <scope>NUCLEOTIDE SEQUENCE</scope>
</reference>
<evidence type="ECO:0000256" key="6">
    <source>
        <dbReference type="ARBA" id="ARBA00022490"/>
    </source>
</evidence>
<dbReference type="EMBL" id="OW240914">
    <property type="protein sequence ID" value="CAH2272338.1"/>
    <property type="molecule type" value="Genomic_DNA"/>
</dbReference>
<proteinExistence type="inferred from homology"/>
<evidence type="ECO:0000256" key="4">
    <source>
        <dbReference type="ARBA" id="ARBA00009567"/>
    </source>
</evidence>
<evidence type="ECO:0000256" key="2">
    <source>
        <dbReference type="ARBA" id="ARBA00004496"/>
    </source>
</evidence>
<dbReference type="AlphaFoldDB" id="A0AAD1RJ58"/>
<evidence type="ECO:0000256" key="7">
    <source>
        <dbReference type="ARBA" id="ARBA00022694"/>
    </source>
</evidence>
<dbReference type="InterPro" id="IPR019519">
    <property type="entry name" value="Elp5"/>
</dbReference>
<dbReference type="GO" id="GO:0005829">
    <property type="term" value="C:cytosol"/>
    <property type="evidence" value="ECO:0007669"/>
    <property type="project" value="TreeGrafter"/>
</dbReference>
<feature type="compositionally biased region" description="Acidic residues" evidence="9">
    <location>
        <begin position="262"/>
        <end position="278"/>
    </location>
</feature>
<evidence type="ECO:0000256" key="5">
    <source>
        <dbReference type="ARBA" id="ARBA00020264"/>
    </source>
</evidence>
<dbReference type="Pfam" id="PF10483">
    <property type="entry name" value="Elong_Iki1"/>
    <property type="match status" value="1"/>
</dbReference>
<comment type="similarity">
    <text evidence="4">Belongs to the ELP5 family.</text>
</comment>
<name>A0AAD1RJ58_PELCU</name>
<keyword evidence="6" id="KW-0963">Cytoplasm</keyword>
<evidence type="ECO:0000256" key="8">
    <source>
        <dbReference type="ARBA" id="ARBA00023242"/>
    </source>
</evidence>
<protein>
    <recommendedName>
        <fullName evidence="5">Elongator complex protein 5</fullName>
    </recommendedName>
</protein>
<dbReference type="CDD" id="cd19496">
    <property type="entry name" value="Elp5"/>
    <property type="match status" value="1"/>
</dbReference>
<dbReference type="GO" id="GO:0002098">
    <property type="term" value="P:tRNA wobble uridine modification"/>
    <property type="evidence" value="ECO:0007669"/>
    <property type="project" value="InterPro"/>
</dbReference>
<comment type="subcellular location">
    <subcellularLocation>
        <location evidence="2">Cytoplasm</location>
    </subcellularLocation>
    <subcellularLocation>
        <location evidence="1">Nucleus</location>
    </subcellularLocation>
</comment>
<organism evidence="10 11">
    <name type="scientific">Pelobates cultripes</name>
    <name type="common">Western spadefoot toad</name>
    <dbReference type="NCBI Taxonomy" id="61616"/>
    <lineage>
        <taxon>Eukaryota</taxon>
        <taxon>Metazoa</taxon>
        <taxon>Chordata</taxon>
        <taxon>Craniata</taxon>
        <taxon>Vertebrata</taxon>
        <taxon>Euteleostomi</taxon>
        <taxon>Amphibia</taxon>
        <taxon>Batrachia</taxon>
        <taxon>Anura</taxon>
        <taxon>Pelobatoidea</taxon>
        <taxon>Pelobatidae</taxon>
        <taxon>Pelobates</taxon>
    </lineage>
</organism>
<evidence type="ECO:0000313" key="11">
    <source>
        <dbReference type="Proteomes" id="UP001295444"/>
    </source>
</evidence>
<evidence type="ECO:0000256" key="1">
    <source>
        <dbReference type="ARBA" id="ARBA00004123"/>
    </source>
</evidence>
<dbReference type="PANTHER" id="PTHR15641">
    <property type="entry name" value="ELONGATOR COMPLEX PROTEIN 5"/>
    <property type="match status" value="1"/>
</dbReference>
<sequence>MTDTALYSGRPLLNSFLVADLQRSECVHVVGFEVSQEEFFVSFTEEVKSRVTFHDGFSDPLHWNSESGCFGRDDFTADDILDRIGHSNVPVTIVLDSLSWILSRCSLTTVCHTLLHLSKSRITPGSCDIRLLALLHIDLHSPGVVSSVCSLADTVIHVTERGERFRTTVRHRKKTGKIVITGLEFSINDSFGVEILTGRETKPQRTSEEVDPTMNLTFNLHLSDAERQLKESAALPYVFSAKKKISLLDASSSSAKIFYDLEPGDNMDEEDPDDDLDV</sequence>
<dbReference type="GO" id="GO:0005634">
    <property type="term" value="C:nucleus"/>
    <property type="evidence" value="ECO:0007669"/>
    <property type="project" value="UniProtKB-SubCell"/>
</dbReference>
<evidence type="ECO:0000256" key="9">
    <source>
        <dbReference type="SAM" id="MobiDB-lite"/>
    </source>
</evidence>
<comment type="pathway">
    <text evidence="3">tRNA modification; 5-methoxycarbonylmethyl-2-thiouridine-tRNA biosynthesis.</text>
</comment>
<keyword evidence="8" id="KW-0539">Nucleus</keyword>
<dbReference type="GO" id="GO:0033588">
    <property type="term" value="C:elongator holoenzyme complex"/>
    <property type="evidence" value="ECO:0007669"/>
    <property type="project" value="InterPro"/>
</dbReference>